<feature type="domain" description="FecR protein" evidence="1">
    <location>
        <begin position="129"/>
        <end position="216"/>
    </location>
</feature>
<proteinExistence type="predicted"/>
<dbReference type="EMBL" id="NEVK01000004">
    <property type="protein sequence ID" value="OZI22750.1"/>
    <property type="molecule type" value="Genomic_DNA"/>
</dbReference>
<evidence type="ECO:0000313" key="3">
    <source>
        <dbReference type="EMBL" id="OZI22750.1"/>
    </source>
</evidence>
<keyword evidence="4" id="KW-1185">Reference proteome</keyword>
<dbReference type="GO" id="GO:0016989">
    <property type="term" value="F:sigma factor antagonist activity"/>
    <property type="evidence" value="ECO:0007669"/>
    <property type="project" value="TreeGrafter"/>
</dbReference>
<dbReference type="Pfam" id="PF16220">
    <property type="entry name" value="DUF4880"/>
    <property type="match status" value="1"/>
</dbReference>
<evidence type="ECO:0000259" key="2">
    <source>
        <dbReference type="Pfam" id="PF16220"/>
    </source>
</evidence>
<dbReference type="Proteomes" id="UP000216947">
    <property type="component" value="Unassembled WGS sequence"/>
</dbReference>
<dbReference type="Pfam" id="PF04773">
    <property type="entry name" value="FecR"/>
    <property type="match status" value="1"/>
</dbReference>
<dbReference type="InterPro" id="IPR012373">
    <property type="entry name" value="Ferrdict_sens_TM"/>
</dbReference>
<evidence type="ECO:0000259" key="1">
    <source>
        <dbReference type="Pfam" id="PF04773"/>
    </source>
</evidence>
<accession>A0A261RDN5</accession>
<feature type="domain" description="FecR N-terminal" evidence="2">
    <location>
        <begin position="15"/>
        <end position="55"/>
    </location>
</feature>
<dbReference type="RefSeq" id="WP_094796652.1">
    <property type="nucleotide sequence ID" value="NZ_NEVI01000014.1"/>
</dbReference>
<dbReference type="AlphaFoldDB" id="A0A261RDN5"/>
<reference evidence="4" key="1">
    <citation type="submission" date="2017-05" db="EMBL/GenBank/DDBJ databases">
        <title>Complete and WGS of Bordetella genogroups.</title>
        <authorList>
            <person name="Spilker T."/>
            <person name="Lipuma J."/>
        </authorList>
    </citation>
    <scope>NUCLEOTIDE SEQUENCE [LARGE SCALE GENOMIC DNA]</scope>
    <source>
        <strain evidence="4">AU18089</strain>
    </source>
</reference>
<dbReference type="InterPro" id="IPR032623">
    <property type="entry name" value="FecR_N"/>
</dbReference>
<dbReference type="PANTHER" id="PTHR30273:SF2">
    <property type="entry name" value="PROTEIN FECR"/>
    <property type="match status" value="1"/>
</dbReference>
<name>A0A261RDN5_9BORD</name>
<gene>
    <name evidence="3" type="ORF">CAL19_09565</name>
</gene>
<comment type="caution">
    <text evidence="3">The sequence shown here is derived from an EMBL/GenBank/DDBJ whole genome shotgun (WGS) entry which is preliminary data.</text>
</comment>
<dbReference type="Gene3D" id="2.60.120.1440">
    <property type="match status" value="1"/>
</dbReference>
<dbReference type="PIRSF" id="PIRSF018266">
    <property type="entry name" value="FecR"/>
    <property type="match status" value="1"/>
</dbReference>
<protein>
    <submittedName>
        <fullName evidence="3">Iron dicitrate transport regulator FecR</fullName>
    </submittedName>
</protein>
<sequence>MAPTSPSSQPSPLSDQVVNWLLLLRSGRATQRDYADFMAWRQANPQHDSAWQQLAVTLGGGAFGRLGDTYPEGYEFTPPAAQEAPAHAAPVSPARRRFLAGATLLAAGGASAAYIGNFYYPLGGLAADATTGTAERRRYKLSDGSELLLDARSEVDLTFTPGMRLLKLRAGAVMVAASAYDDRQFVVETAEGIVRSAGNRYMVRQLPHRTLVVAHEDPVAIETRAGMHNVLAPGMGVRFDAVRVGAARADLAAAAAWENGIIDARGQPLADVVDILRPYYRGALRVSMAAGGLPVSGRFPLDDVSATLRSLEAGMPITVRRYTPWFISIGVSSA</sequence>
<dbReference type="OrthoDB" id="1100567at2"/>
<dbReference type="PANTHER" id="PTHR30273">
    <property type="entry name" value="PERIPLASMIC SIGNAL SENSOR AND SIGMA FACTOR ACTIVATOR FECR-RELATED"/>
    <property type="match status" value="1"/>
</dbReference>
<organism evidence="3 4">
    <name type="scientific">Bordetella genomosp. 7</name>
    <dbReference type="NCBI Taxonomy" id="1416805"/>
    <lineage>
        <taxon>Bacteria</taxon>
        <taxon>Pseudomonadati</taxon>
        <taxon>Pseudomonadota</taxon>
        <taxon>Betaproteobacteria</taxon>
        <taxon>Burkholderiales</taxon>
        <taxon>Alcaligenaceae</taxon>
        <taxon>Bordetella</taxon>
    </lineage>
</organism>
<dbReference type="InterPro" id="IPR006860">
    <property type="entry name" value="FecR"/>
</dbReference>
<evidence type="ECO:0000313" key="4">
    <source>
        <dbReference type="Proteomes" id="UP000216947"/>
    </source>
</evidence>